<feature type="compositionally biased region" description="Basic and acidic residues" evidence="1">
    <location>
        <begin position="74"/>
        <end position="86"/>
    </location>
</feature>
<proteinExistence type="predicted"/>
<feature type="region of interest" description="Disordered" evidence="1">
    <location>
        <begin position="46"/>
        <end position="137"/>
    </location>
</feature>
<reference evidence="2 3" key="2">
    <citation type="journal article" date="2010" name="Stand. Genomic Sci.">
        <title>Complete genome sequence of Desulfohalobium retbaense type strain (HR(100)).</title>
        <authorList>
            <person name="Spring S."/>
            <person name="Nolan M."/>
            <person name="Lapidus A."/>
            <person name="Glavina Del Rio T."/>
            <person name="Copeland A."/>
            <person name="Tice H."/>
            <person name="Cheng J.F."/>
            <person name="Lucas S."/>
            <person name="Land M."/>
            <person name="Chen F."/>
            <person name="Bruce D."/>
            <person name="Goodwin L."/>
            <person name="Pitluck S."/>
            <person name="Ivanova N."/>
            <person name="Mavromatis K."/>
            <person name="Mikhailova N."/>
            <person name="Pati A."/>
            <person name="Chen A."/>
            <person name="Palaniappan K."/>
            <person name="Hauser L."/>
            <person name="Chang Y.J."/>
            <person name="Jeffries C.D."/>
            <person name="Munk C."/>
            <person name="Kiss H."/>
            <person name="Chain P."/>
            <person name="Han C."/>
            <person name="Brettin T."/>
            <person name="Detter J.C."/>
            <person name="Schuler E."/>
            <person name="Goker M."/>
            <person name="Rohde M."/>
            <person name="Bristow J."/>
            <person name="Eisen J.A."/>
            <person name="Markowitz V."/>
            <person name="Hugenholtz P."/>
            <person name="Kyrpides N.C."/>
            <person name="Klenk H.P."/>
        </authorList>
    </citation>
    <scope>NUCLEOTIDE SEQUENCE [LARGE SCALE GENOMIC DNA]</scope>
    <source>
        <strain evidence="2 3">DSM 5692</strain>
    </source>
</reference>
<evidence type="ECO:0000313" key="3">
    <source>
        <dbReference type="Proteomes" id="UP000001052"/>
    </source>
</evidence>
<sequence>MRLLCIVLSLGLHAGLLTVLLFGVELTPQPSVRPLLEMDLVDPVAAPQAARTEQPQPPEPSAAEKAPPKPPPEPPDKPPPPEKPDLAPESPKTSPRSTPPPPPASKDIAAAEPAQSEPEPAPPVSASPPADTAPLPKSATGVVVKNEHGDRLKHGAEARGLQALAAKEYRPKDYAGHYSTIGKRRVSIIDGRETWGRLILYDSQTGLLRTLKPFAKHIYTYGPAFLTDEPIQGSVTFIPSDDDVSRFIWLPEEGPAEFPNRIEPPQTAITVRYGQTELPAQVFNMAQARQRPLVLVAMRTRNRSLALAHLLASQGLRVCAVNQQSWHHGKELPGTMRQARNLLQTMKTVRQTHPGGNAHICLWTEPSVCPACFRAAGLARQVKRVLVQVDPDAPCPHECPTGAGLSAPVAWMLPPAEASSCTARLRPRLEAESEQITLLPWGNDASAPRRLDAAITWLTHSDQDSSGTS</sequence>
<dbReference type="OrthoDB" id="5457793at2"/>
<evidence type="ECO:0000256" key="1">
    <source>
        <dbReference type="SAM" id="MobiDB-lite"/>
    </source>
</evidence>
<dbReference type="EMBL" id="CP001734">
    <property type="protein sequence ID" value="ACV69210.1"/>
    <property type="molecule type" value="Genomic_DNA"/>
</dbReference>
<evidence type="ECO:0000313" key="2">
    <source>
        <dbReference type="EMBL" id="ACV69210.1"/>
    </source>
</evidence>
<protein>
    <submittedName>
        <fullName evidence="2">Uncharacterized protein</fullName>
    </submittedName>
</protein>
<dbReference type="eggNOG" id="ENOG503376E">
    <property type="taxonomic scope" value="Bacteria"/>
</dbReference>
<feature type="compositionally biased region" description="Low complexity" evidence="1">
    <location>
        <begin position="87"/>
        <end position="96"/>
    </location>
</feature>
<dbReference type="HOGENOM" id="CLU_556348_0_0_7"/>
<reference evidence="3" key="1">
    <citation type="submission" date="2009-09" db="EMBL/GenBank/DDBJ databases">
        <title>The complete chromosome of Desulfohalobium retbaense DSM 5692.</title>
        <authorList>
            <consortium name="US DOE Joint Genome Institute (JGI-PGF)"/>
            <person name="Lucas S."/>
            <person name="Copeland A."/>
            <person name="Lapidus A."/>
            <person name="Glavina del Rio T."/>
            <person name="Dalin E."/>
            <person name="Tice H."/>
            <person name="Bruce D."/>
            <person name="Goodwin L."/>
            <person name="Pitluck S."/>
            <person name="Kyrpides N."/>
            <person name="Mavromatis K."/>
            <person name="Ivanova N."/>
            <person name="Mikhailova N."/>
            <person name="Munk A.C."/>
            <person name="Brettin T."/>
            <person name="Detter J.C."/>
            <person name="Han C."/>
            <person name="Tapia R."/>
            <person name="Larimer F."/>
            <person name="Land M."/>
            <person name="Hauser L."/>
            <person name="Markowitz V."/>
            <person name="Cheng J.-F."/>
            <person name="Hugenholtz P."/>
            <person name="Woyke T."/>
            <person name="Wu D."/>
            <person name="Spring S."/>
            <person name="Klenk H.-P."/>
            <person name="Eisen J.A."/>
        </authorList>
    </citation>
    <scope>NUCLEOTIDE SEQUENCE [LARGE SCALE GENOMIC DNA]</scope>
    <source>
        <strain evidence="3">DSM 5692</strain>
    </source>
</reference>
<organism evidence="2 3">
    <name type="scientific">Desulfohalobium retbaense (strain ATCC 49708 / DSM 5692 / JCM 16813 / HR100)</name>
    <dbReference type="NCBI Taxonomy" id="485915"/>
    <lineage>
        <taxon>Bacteria</taxon>
        <taxon>Pseudomonadati</taxon>
        <taxon>Thermodesulfobacteriota</taxon>
        <taxon>Desulfovibrionia</taxon>
        <taxon>Desulfovibrionales</taxon>
        <taxon>Desulfohalobiaceae</taxon>
        <taxon>Desulfohalobium</taxon>
    </lineage>
</organism>
<dbReference type="RefSeq" id="WP_015752353.1">
    <property type="nucleotide sequence ID" value="NC_013223.1"/>
</dbReference>
<dbReference type="Proteomes" id="UP000001052">
    <property type="component" value="Chromosome"/>
</dbReference>
<keyword evidence="3" id="KW-1185">Reference proteome</keyword>
<gene>
    <name evidence="2" type="ordered locus">Dret_1926</name>
</gene>
<accession>C8X4I7</accession>
<name>C8X4I7_DESRD</name>
<dbReference type="AlphaFoldDB" id="C8X4I7"/>
<dbReference type="KEGG" id="drt:Dret_1926"/>